<evidence type="ECO:0000313" key="2">
    <source>
        <dbReference type="EMBL" id="KCV70095.1"/>
    </source>
</evidence>
<evidence type="ECO:0000313" key="3">
    <source>
        <dbReference type="Proteomes" id="UP000030693"/>
    </source>
</evidence>
<evidence type="ECO:0000256" key="1">
    <source>
        <dbReference type="SAM" id="MobiDB-lite"/>
    </source>
</evidence>
<feature type="region of interest" description="Disordered" evidence="1">
    <location>
        <begin position="336"/>
        <end position="356"/>
    </location>
</feature>
<dbReference type="RefSeq" id="XP_009495701.1">
    <property type="nucleotide sequence ID" value="XM_009497426.1"/>
</dbReference>
<name>A0A058Z762_FONAL</name>
<protein>
    <submittedName>
        <fullName evidence="2">Uncharacterized protein</fullName>
    </submittedName>
</protein>
<dbReference type="EMBL" id="KB932205">
    <property type="protein sequence ID" value="KCV70095.1"/>
    <property type="molecule type" value="Genomic_DNA"/>
</dbReference>
<accession>A0A058Z762</accession>
<gene>
    <name evidence="2" type="ORF">H696_03557</name>
</gene>
<reference evidence="2" key="1">
    <citation type="submission" date="2013-04" db="EMBL/GenBank/DDBJ databases">
        <title>The Genome Sequence of Fonticula alba ATCC 38817.</title>
        <authorList>
            <consortium name="The Broad Institute Genomics Platform"/>
            <person name="Russ C."/>
            <person name="Cuomo C."/>
            <person name="Burger G."/>
            <person name="Gray M.W."/>
            <person name="Holland P.W.H."/>
            <person name="King N."/>
            <person name="Lang F.B.F."/>
            <person name="Roger A.J."/>
            <person name="Ruiz-Trillo I."/>
            <person name="Brown M."/>
            <person name="Walker B."/>
            <person name="Young S."/>
            <person name="Zeng Q."/>
            <person name="Gargeya S."/>
            <person name="Fitzgerald M."/>
            <person name="Haas B."/>
            <person name="Abouelleil A."/>
            <person name="Allen A.W."/>
            <person name="Alvarado L."/>
            <person name="Arachchi H.M."/>
            <person name="Berlin A.M."/>
            <person name="Chapman S.B."/>
            <person name="Gainer-Dewar J."/>
            <person name="Goldberg J."/>
            <person name="Griggs A."/>
            <person name="Gujja S."/>
            <person name="Hansen M."/>
            <person name="Howarth C."/>
            <person name="Imamovic A."/>
            <person name="Ireland A."/>
            <person name="Larimer J."/>
            <person name="McCowan C."/>
            <person name="Murphy C."/>
            <person name="Pearson M."/>
            <person name="Poon T.W."/>
            <person name="Priest M."/>
            <person name="Roberts A."/>
            <person name="Saif S."/>
            <person name="Shea T."/>
            <person name="Sisk P."/>
            <person name="Sykes S."/>
            <person name="Wortman J."/>
            <person name="Nusbaum C."/>
            <person name="Birren B."/>
        </authorList>
    </citation>
    <scope>NUCLEOTIDE SEQUENCE [LARGE SCALE GENOMIC DNA]</scope>
    <source>
        <strain evidence="2">ATCC 38817</strain>
    </source>
</reference>
<keyword evidence="3" id="KW-1185">Reference proteome</keyword>
<proteinExistence type="predicted"/>
<feature type="compositionally biased region" description="Basic and acidic residues" evidence="1">
    <location>
        <begin position="336"/>
        <end position="347"/>
    </location>
</feature>
<feature type="compositionally biased region" description="Low complexity" evidence="1">
    <location>
        <begin position="69"/>
        <end position="104"/>
    </location>
</feature>
<dbReference type="GeneID" id="20528282"/>
<dbReference type="AlphaFoldDB" id="A0A058Z762"/>
<organism evidence="2">
    <name type="scientific">Fonticula alba</name>
    <name type="common">Slime mold</name>
    <dbReference type="NCBI Taxonomy" id="691883"/>
    <lineage>
        <taxon>Eukaryota</taxon>
        <taxon>Rotosphaerida</taxon>
        <taxon>Fonticulaceae</taxon>
        <taxon>Fonticula</taxon>
    </lineage>
</organism>
<dbReference type="Proteomes" id="UP000030693">
    <property type="component" value="Unassembled WGS sequence"/>
</dbReference>
<feature type="compositionally biased region" description="Basic and acidic residues" evidence="1">
    <location>
        <begin position="139"/>
        <end position="149"/>
    </location>
</feature>
<feature type="region of interest" description="Disordered" evidence="1">
    <location>
        <begin position="55"/>
        <end position="168"/>
    </location>
</feature>
<sequence>MGYRPTKKFKSVDPYAKLKPTQLAMMEKREAQFNNAPKKFTDRAPRSFTYLMQHNKRFEEKQNGKKAPKAAGKAGAAGAAGAAATAGAAAEKPAPAAKKPATEPQSFQERLNEAMRATRSVSSKRTEYLRDRRNRKREAKAPISDDDRVLGNYNPIPTVTDESKRLTKEEEAAIRSAAADRARLIDAKAEYYGFDRPSKNHAPDAPGFGEVVDTVPHLTSVPKMRGNAAALAAAMGDGPAAGAKRTRVSTESLKLAQAFRSGAAIPKTPAMRVAVKAAGAEAGTATTEGKGHKSGAAAAELGIKTGKRLRDMSTAQRRILMDERDRVVGMYREKRKLDMARAEEARQRKIGPRTSQ</sequence>